<dbReference type="InterPro" id="IPR018062">
    <property type="entry name" value="HTH_AraC-typ_CS"/>
</dbReference>
<dbReference type="InterPro" id="IPR009057">
    <property type="entry name" value="Homeodomain-like_sf"/>
</dbReference>
<dbReference type="SUPFAM" id="SSF51215">
    <property type="entry name" value="Regulatory protein AraC"/>
    <property type="match status" value="1"/>
</dbReference>
<dbReference type="InterPro" id="IPR037923">
    <property type="entry name" value="HTH-like"/>
</dbReference>
<dbReference type="PROSITE" id="PS01124">
    <property type="entry name" value="HTH_ARAC_FAMILY_2"/>
    <property type="match status" value="1"/>
</dbReference>
<dbReference type="SUPFAM" id="SSF46689">
    <property type="entry name" value="Homeodomain-like"/>
    <property type="match status" value="2"/>
</dbReference>
<dbReference type="AlphaFoldDB" id="A0A9D2D2W7"/>
<dbReference type="CDD" id="cd06986">
    <property type="entry name" value="cupin_MmsR-like_N"/>
    <property type="match status" value="1"/>
</dbReference>
<keyword evidence="3" id="KW-0804">Transcription</keyword>
<evidence type="ECO:0000256" key="3">
    <source>
        <dbReference type="ARBA" id="ARBA00023163"/>
    </source>
</evidence>
<dbReference type="PANTHER" id="PTHR43280">
    <property type="entry name" value="ARAC-FAMILY TRANSCRIPTIONAL REGULATOR"/>
    <property type="match status" value="1"/>
</dbReference>
<dbReference type="PROSITE" id="PS00041">
    <property type="entry name" value="HTH_ARAC_FAMILY_1"/>
    <property type="match status" value="1"/>
</dbReference>
<evidence type="ECO:0000313" key="6">
    <source>
        <dbReference type="Proteomes" id="UP000824024"/>
    </source>
</evidence>
<dbReference type="GO" id="GO:0003700">
    <property type="term" value="F:DNA-binding transcription factor activity"/>
    <property type="evidence" value="ECO:0007669"/>
    <property type="project" value="InterPro"/>
</dbReference>
<keyword evidence="1" id="KW-0805">Transcription regulation</keyword>
<dbReference type="InterPro" id="IPR018060">
    <property type="entry name" value="HTH_AraC"/>
</dbReference>
<evidence type="ECO:0000313" key="5">
    <source>
        <dbReference type="EMBL" id="HIZ07446.1"/>
    </source>
</evidence>
<organism evidence="5 6">
    <name type="scientific">Candidatus Eubacterium avistercoris</name>
    <dbReference type="NCBI Taxonomy" id="2838567"/>
    <lineage>
        <taxon>Bacteria</taxon>
        <taxon>Bacillati</taxon>
        <taxon>Bacillota</taxon>
        <taxon>Clostridia</taxon>
        <taxon>Eubacteriales</taxon>
        <taxon>Eubacteriaceae</taxon>
        <taxon>Eubacterium</taxon>
    </lineage>
</organism>
<dbReference type="InterPro" id="IPR003313">
    <property type="entry name" value="AraC-bd"/>
</dbReference>
<sequence>MNRTTGYTSSTKYKCLEDIQRGSAELCLCYCGWEQCEPGHRFGPNQRKTYVLHFVGGGYGRLEIDGREYRLKRGDVFLISPETEAWYEADQKDPWFYSWVGFCGVKAKECMDNAGLSSKRPVCRIENIDYIKQLIEKILEEFQLSYKCELRRNAYLMLIFSELVEAYMEKTPGGVHFYPGSVYARHIIDYINQHYNEKIRIADLAAYIGVNRSYLTSSFKKATGYSPQEYLVLLRMDKASSLLKNTNMSVSDVGAAVGYGDQLAFSKIFKKYFGVSPRAFRESQDQIVLCTHKGEFHGKIY</sequence>
<dbReference type="Proteomes" id="UP000824024">
    <property type="component" value="Unassembled WGS sequence"/>
</dbReference>
<dbReference type="Pfam" id="PF12833">
    <property type="entry name" value="HTH_18"/>
    <property type="match status" value="1"/>
</dbReference>
<name>A0A9D2D2W7_9FIRM</name>
<evidence type="ECO:0000256" key="1">
    <source>
        <dbReference type="ARBA" id="ARBA00023015"/>
    </source>
</evidence>
<reference evidence="5" key="1">
    <citation type="journal article" date="2021" name="PeerJ">
        <title>Extensive microbial diversity within the chicken gut microbiome revealed by metagenomics and culture.</title>
        <authorList>
            <person name="Gilroy R."/>
            <person name="Ravi A."/>
            <person name="Getino M."/>
            <person name="Pursley I."/>
            <person name="Horton D.L."/>
            <person name="Alikhan N.F."/>
            <person name="Baker D."/>
            <person name="Gharbi K."/>
            <person name="Hall N."/>
            <person name="Watson M."/>
            <person name="Adriaenssens E.M."/>
            <person name="Foster-Nyarko E."/>
            <person name="Jarju S."/>
            <person name="Secka A."/>
            <person name="Antonio M."/>
            <person name="Oren A."/>
            <person name="Chaudhuri R.R."/>
            <person name="La Ragione R."/>
            <person name="Hildebrand F."/>
            <person name="Pallen M.J."/>
        </authorList>
    </citation>
    <scope>NUCLEOTIDE SEQUENCE</scope>
    <source>
        <strain evidence="5">CHK192-9172</strain>
    </source>
</reference>
<feature type="domain" description="HTH araC/xylS-type" evidence="4">
    <location>
        <begin position="185"/>
        <end position="283"/>
    </location>
</feature>
<dbReference type="InterPro" id="IPR020449">
    <property type="entry name" value="Tscrpt_reg_AraC-type_HTH"/>
</dbReference>
<evidence type="ECO:0000256" key="2">
    <source>
        <dbReference type="ARBA" id="ARBA00023125"/>
    </source>
</evidence>
<accession>A0A9D2D2W7</accession>
<dbReference type="Gene3D" id="1.10.10.60">
    <property type="entry name" value="Homeodomain-like"/>
    <property type="match status" value="2"/>
</dbReference>
<dbReference type="PANTHER" id="PTHR43280:SF2">
    <property type="entry name" value="HTH-TYPE TRANSCRIPTIONAL REGULATOR EXSA"/>
    <property type="match status" value="1"/>
</dbReference>
<evidence type="ECO:0000259" key="4">
    <source>
        <dbReference type="PROSITE" id="PS01124"/>
    </source>
</evidence>
<gene>
    <name evidence="5" type="ORF">IAA08_05875</name>
</gene>
<dbReference type="SMART" id="SM00342">
    <property type="entry name" value="HTH_ARAC"/>
    <property type="match status" value="1"/>
</dbReference>
<comment type="caution">
    <text evidence="5">The sequence shown here is derived from an EMBL/GenBank/DDBJ whole genome shotgun (WGS) entry which is preliminary data.</text>
</comment>
<keyword evidence="2" id="KW-0238">DNA-binding</keyword>
<dbReference type="EMBL" id="DXCH01000164">
    <property type="protein sequence ID" value="HIZ07446.1"/>
    <property type="molecule type" value="Genomic_DNA"/>
</dbReference>
<protein>
    <submittedName>
        <fullName evidence="5">AraC family transcriptional regulator</fullName>
    </submittedName>
</protein>
<dbReference type="PRINTS" id="PR00032">
    <property type="entry name" value="HTHARAC"/>
</dbReference>
<dbReference type="Gene3D" id="2.60.120.280">
    <property type="entry name" value="Regulatory protein AraC"/>
    <property type="match status" value="1"/>
</dbReference>
<proteinExistence type="predicted"/>
<dbReference type="Pfam" id="PF02311">
    <property type="entry name" value="AraC_binding"/>
    <property type="match status" value="1"/>
</dbReference>
<reference evidence="5" key="2">
    <citation type="submission" date="2021-04" db="EMBL/GenBank/DDBJ databases">
        <authorList>
            <person name="Gilroy R."/>
        </authorList>
    </citation>
    <scope>NUCLEOTIDE SEQUENCE</scope>
    <source>
        <strain evidence="5">CHK192-9172</strain>
    </source>
</reference>
<dbReference type="GO" id="GO:0043565">
    <property type="term" value="F:sequence-specific DNA binding"/>
    <property type="evidence" value="ECO:0007669"/>
    <property type="project" value="InterPro"/>
</dbReference>